<dbReference type="EMBL" id="JAPDRQ010000018">
    <property type="protein sequence ID" value="KAJ9662025.1"/>
    <property type="molecule type" value="Genomic_DNA"/>
</dbReference>
<accession>A0ACC3AGI0</accession>
<reference evidence="1" key="1">
    <citation type="submission" date="2022-10" db="EMBL/GenBank/DDBJ databases">
        <title>Culturing micro-colonial fungi from biological soil crusts in the Mojave desert and describing Neophaeococcomyces mojavensis, and introducing the new genera and species Taxawa tesnikishii.</title>
        <authorList>
            <person name="Kurbessoian T."/>
            <person name="Stajich J.E."/>
        </authorList>
    </citation>
    <scope>NUCLEOTIDE SEQUENCE</scope>
    <source>
        <strain evidence="1">JES_112</strain>
    </source>
</reference>
<organism evidence="1 2">
    <name type="scientific">Neophaeococcomyces mojaviensis</name>
    <dbReference type="NCBI Taxonomy" id="3383035"/>
    <lineage>
        <taxon>Eukaryota</taxon>
        <taxon>Fungi</taxon>
        <taxon>Dikarya</taxon>
        <taxon>Ascomycota</taxon>
        <taxon>Pezizomycotina</taxon>
        <taxon>Eurotiomycetes</taxon>
        <taxon>Chaetothyriomycetidae</taxon>
        <taxon>Chaetothyriales</taxon>
        <taxon>Chaetothyriales incertae sedis</taxon>
        <taxon>Neophaeococcomyces</taxon>
    </lineage>
</organism>
<protein>
    <submittedName>
        <fullName evidence="1">Uncharacterized protein</fullName>
    </submittedName>
</protein>
<name>A0ACC3AGI0_9EURO</name>
<proteinExistence type="predicted"/>
<gene>
    <name evidence="1" type="ORF">H2198_001567</name>
</gene>
<evidence type="ECO:0000313" key="1">
    <source>
        <dbReference type="EMBL" id="KAJ9662025.1"/>
    </source>
</evidence>
<sequence>MISLNWCFIILVLWLAPRTVSQVVIDGIVQDDIFFYGRSPPIYPSPEVNANGEWRDAVTRARDLVSQMTLEEKVNITGGIINSTNGCGGNIPSVNRVGFPGMCLQDGANGVRETDFVNGYASGIHVGASWNRNLTYARARGFGGEFRRKGATVALGPMIGPLGRIALGGRNWEGFSPDPYLSGILVGETVRGIQENNVIACTKHFVGNEQELHRNPRVDRENDNKTIEASSTNMDDQTMHEVYMWPFADAVHAGTGSIMSAYQRLNNSYASHNSKAINGLLKTELGFPGFVVSDWFAQHTGVASAEAGLDMVMPFGFEFWGDNLTEAVNNGTLPESRIDDMVTRIFAAWYFVGQNRPDIPPMANGLAPSHLRPHPYIDARDPKDDATILQGAIEGHVLVKNINGALPLRRPRMMSIYGYDAKNPNSNTPGQGFSGWSTGLQSQNYLSVVCGFGPGYGPDGSEGCPPFLPIGPNGTLITGGGSGAATSTYIDSPFEALQRRAIRDKTALFWDFDTNGANSTVERTSEACLVFLNAAASEGIDRPALRDDFSDAMVRNIATQCNNTIVVIHNAGVRLVDQWVDHPNVTALIFAQLPGQDSGEALAQILYGDVSPSGKLTYTVARNESDYGNRLNPVDYEGWDRYFPQDNFTEGVNIDYRYFDAQGLEPRYEFGFGLSYTTFNYSDLKIESTASGLSVYPTEHIVPGGHADLWDTVATVTASITNTGEVEAAEVAQLYLGIPAENQPVRVLRGFDKVMIPPRESRMISFNLRRRDVSAWDVVAQQWKLLVGEEYTVEVGASSRNLPLNGTLILEA</sequence>
<evidence type="ECO:0000313" key="2">
    <source>
        <dbReference type="Proteomes" id="UP001172386"/>
    </source>
</evidence>
<keyword evidence="2" id="KW-1185">Reference proteome</keyword>
<comment type="caution">
    <text evidence="1">The sequence shown here is derived from an EMBL/GenBank/DDBJ whole genome shotgun (WGS) entry which is preliminary data.</text>
</comment>
<dbReference type="Proteomes" id="UP001172386">
    <property type="component" value="Unassembled WGS sequence"/>
</dbReference>